<evidence type="ECO:0000313" key="5">
    <source>
        <dbReference type="Proteomes" id="UP000434409"/>
    </source>
</evidence>
<reference evidence="4 5" key="1">
    <citation type="submission" date="2019-08" db="EMBL/GenBank/DDBJ databases">
        <title>In-depth cultivation of the pig gut microbiome towards novel bacterial diversity and tailored functional studies.</title>
        <authorList>
            <person name="Wylensek D."/>
            <person name="Hitch T.C.A."/>
            <person name="Clavel T."/>
        </authorList>
    </citation>
    <scope>NUCLEOTIDE SEQUENCE [LARGE SCALE GENOMIC DNA]</scope>
    <source>
        <strain evidence="4 5">68-1-5</strain>
    </source>
</reference>
<gene>
    <name evidence="4" type="ORF">FYJ34_08950</name>
</gene>
<name>A0A6N7V2J2_9FIRM</name>
<feature type="region of interest" description="Disordered" evidence="2">
    <location>
        <begin position="113"/>
        <end position="135"/>
    </location>
</feature>
<protein>
    <submittedName>
        <fullName evidence="4">Uncharacterized protein</fullName>
    </submittedName>
</protein>
<keyword evidence="1" id="KW-0175">Coiled coil</keyword>
<evidence type="ECO:0000256" key="1">
    <source>
        <dbReference type="SAM" id="Coils"/>
    </source>
</evidence>
<dbReference type="Proteomes" id="UP000434409">
    <property type="component" value="Unassembled WGS sequence"/>
</dbReference>
<feature type="compositionally biased region" description="Basic and acidic residues" evidence="2">
    <location>
        <begin position="181"/>
        <end position="246"/>
    </location>
</feature>
<sequence>MAMENAVLNENQDFSGIQEGMFNIDELEDQLQSQLEKEFEGMEFLQEEKEKIGNPDALGEVIKNEIWKQFSNQIGLDMTNETLIQKYDREHPEAYDEVAKKVMQDSRYKDANAKMKKQQEEGNLKDTYTGKALKQNDKANLDHVVSRKELYENLRRKQANLSTEDLANKDENLKATNESLNKSKKEKSVNDYLKGREEREKALRDQNERANRKIDESNLSEAEKRARKEKNNKQLQDKLNADTERMKKADKEARTAINKEIAKGVVKEVGKKAGKDALKVIAVTALSDLLREVMNGLVRFLKSQSKSLQHFLDEMQVSLKNFLDKITRAIHTGASSVAGTVLSEIFGPIVSTFKKLASLIKQATSSVMEAIRYLKNEENREKPFSVKIAQVGKIITAGLVAGGAIYLGEIFEKVLLQIPGMQIQLPLLGSLANVIGMFLASLVSGVVGAMAINRIDKFIAEKQRAAIVEAKIEKGNQILNLQHQAQDVSEEKLRQVKMTTAATIKERHTVAADIMQESLENITANCREDKNIENTLDDIDRLLEGLEGNA</sequence>
<organism evidence="4 5">
    <name type="scientific">Suipraeoptans intestinalis</name>
    <dbReference type="NCBI Taxonomy" id="2606628"/>
    <lineage>
        <taxon>Bacteria</taxon>
        <taxon>Bacillati</taxon>
        <taxon>Bacillota</taxon>
        <taxon>Clostridia</taxon>
        <taxon>Lachnospirales</taxon>
        <taxon>Lachnospiraceae</taxon>
        <taxon>Suipraeoptans</taxon>
    </lineage>
</organism>
<dbReference type="RefSeq" id="WP_154478003.1">
    <property type="nucleotide sequence ID" value="NZ_VULY01000018.1"/>
</dbReference>
<keyword evidence="3" id="KW-0472">Membrane</keyword>
<evidence type="ECO:0000313" key="4">
    <source>
        <dbReference type="EMBL" id="MSR94377.1"/>
    </source>
</evidence>
<feature type="region of interest" description="Disordered" evidence="2">
    <location>
        <begin position="162"/>
        <end position="246"/>
    </location>
</feature>
<comment type="caution">
    <text evidence="4">The sequence shown here is derived from an EMBL/GenBank/DDBJ whole genome shotgun (WGS) entry which is preliminary data.</text>
</comment>
<feature type="compositionally biased region" description="Basic and acidic residues" evidence="2">
    <location>
        <begin position="113"/>
        <end position="124"/>
    </location>
</feature>
<proteinExistence type="predicted"/>
<feature type="transmembrane region" description="Helical" evidence="3">
    <location>
        <begin position="427"/>
        <end position="452"/>
    </location>
</feature>
<keyword evidence="5" id="KW-1185">Reference proteome</keyword>
<dbReference type="AlphaFoldDB" id="A0A6N7V2J2"/>
<evidence type="ECO:0000256" key="2">
    <source>
        <dbReference type="SAM" id="MobiDB-lite"/>
    </source>
</evidence>
<feature type="coiled-coil region" evidence="1">
    <location>
        <begin position="17"/>
        <end position="48"/>
    </location>
</feature>
<evidence type="ECO:0000256" key="3">
    <source>
        <dbReference type="SAM" id="Phobius"/>
    </source>
</evidence>
<dbReference type="EMBL" id="VULY01000018">
    <property type="protein sequence ID" value="MSR94377.1"/>
    <property type="molecule type" value="Genomic_DNA"/>
</dbReference>
<keyword evidence="3" id="KW-0812">Transmembrane</keyword>
<accession>A0A6N7V2J2</accession>
<keyword evidence="3" id="KW-1133">Transmembrane helix</keyword>